<proteinExistence type="predicted"/>
<organism evidence="1 2">
    <name type="scientific">Candidatus Galacturonatibacter soehngenii</name>
    <dbReference type="NCBI Taxonomy" id="2307010"/>
    <lineage>
        <taxon>Bacteria</taxon>
        <taxon>Bacillati</taxon>
        <taxon>Bacillota</taxon>
        <taxon>Clostridia</taxon>
        <taxon>Lachnospirales</taxon>
        <taxon>Lachnospiraceae</taxon>
        <taxon>Candidatus Galacturonatibacter</taxon>
    </lineage>
</organism>
<dbReference type="NCBIfam" id="TIGR01725">
    <property type="entry name" value="phge_HK97_gp10"/>
    <property type="match status" value="1"/>
</dbReference>
<dbReference type="InterPro" id="IPR010064">
    <property type="entry name" value="HK97-gp10_tail"/>
</dbReference>
<dbReference type="OrthoDB" id="4457835at2"/>
<evidence type="ECO:0000313" key="2">
    <source>
        <dbReference type="Proteomes" id="UP000461768"/>
    </source>
</evidence>
<dbReference type="RefSeq" id="WP_151144044.1">
    <property type="nucleotide sequence ID" value="NZ_WAGX01000005.1"/>
</dbReference>
<dbReference type="EMBL" id="WAGX01000005">
    <property type="protein sequence ID" value="KAB1437563.1"/>
    <property type="molecule type" value="Genomic_DNA"/>
</dbReference>
<comment type="caution">
    <text evidence="1">The sequence shown here is derived from an EMBL/GenBank/DDBJ whole genome shotgun (WGS) entry which is preliminary data.</text>
</comment>
<reference evidence="1 2" key="1">
    <citation type="submission" date="2019-09" db="EMBL/GenBank/DDBJ databases">
        <authorList>
            <person name="Valk L.C."/>
        </authorList>
    </citation>
    <scope>NUCLEOTIDE SEQUENCE [LARGE SCALE GENOMIC DNA]</scope>
    <source>
        <strain evidence="1">GalUA</strain>
    </source>
</reference>
<name>A0A7V7QJP8_9FIRM</name>
<gene>
    <name evidence="1" type="ORF">F7O84_08120</name>
</gene>
<keyword evidence="2" id="KW-1185">Reference proteome</keyword>
<reference evidence="1 2" key="2">
    <citation type="submission" date="2020-02" db="EMBL/GenBank/DDBJ databases">
        <title>Candidatus Galacturonibacter soehngenii shows hetero-acetogenic catabolism of galacturonic acid but lacks a canonical carbon monoxide dehydrogenase/acetyl-CoA synthase complex.</title>
        <authorList>
            <person name="Diender M."/>
            <person name="Stouten G.R."/>
            <person name="Petersen J.F."/>
            <person name="Nielsen P.H."/>
            <person name="Dueholm M.S."/>
            <person name="Pronk J.T."/>
            <person name="Van Loosdrecht M.C.M."/>
        </authorList>
    </citation>
    <scope>NUCLEOTIDE SEQUENCE [LARGE SCALE GENOMIC DNA]</scope>
    <source>
        <strain evidence="1">GalUA</strain>
    </source>
</reference>
<dbReference type="AlphaFoldDB" id="A0A7V7QJP8"/>
<accession>A0A7V7QJP8</accession>
<dbReference type="Proteomes" id="UP000461768">
    <property type="component" value="Unassembled WGS sequence"/>
</dbReference>
<protein>
    <submittedName>
        <fullName evidence="1">HK97 gp10 family phage protein</fullName>
    </submittedName>
</protein>
<sequence>MKGYDELYKKFMHLDDVVQTNIVNHVNTQTKKIQAEAKLLCPTNTGELRNSIQGETTKTEYGAQGRVFTNKSYAPYVELGTGPTGQSKHEGVSPNINVAYSQKGWSYFDEEKQQWVHTNGQPAQPFLYPSLKNNENRVANELKEDIKKDIEKDIEKEIT</sequence>
<dbReference type="Pfam" id="PF04883">
    <property type="entry name" value="HK97-gp10_like"/>
    <property type="match status" value="1"/>
</dbReference>
<evidence type="ECO:0000313" key="1">
    <source>
        <dbReference type="EMBL" id="KAB1437563.1"/>
    </source>
</evidence>